<dbReference type="EMBL" id="CP009962">
    <property type="protein sequence ID" value="AIY43499.1"/>
    <property type="molecule type" value="Genomic_DNA"/>
</dbReference>
<proteinExistence type="predicted"/>
<gene>
    <name evidence="1" type="ORF">LT85_4341</name>
</gene>
<dbReference type="Proteomes" id="UP000030302">
    <property type="component" value="Chromosome"/>
</dbReference>
<accession>A0A0A1FIM9</accession>
<dbReference type="AlphaFoldDB" id="A0A0A1FIM9"/>
<protein>
    <submittedName>
        <fullName evidence="1">Uncharacterized protein</fullName>
    </submittedName>
</protein>
<reference evidence="2" key="1">
    <citation type="journal article" date="2014" name="Soil Biol. Biochem.">
        <title>Structure and function of bacterial communities in ageing soils: Insights from the Mendocino ecological staircase.</title>
        <authorList>
            <person name="Uroz S."/>
            <person name="Tech J.J."/>
            <person name="Sawaya N.A."/>
            <person name="Frey-Klett P."/>
            <person name="Leveau J.H.J."/>
        </authorList>
    </citation>
    <scope>NUCLEOTIDE SEQUENCE [LARGE SCALE GENOMIC DNA]</scope>
    <source>
        <strain evidence="2">Cal35</strain>
    </source>
</reference>
<dbReference type="HOGENOM" id="CLU_3326724_0_0_4"/>
<evidence type="ECO:0000313" key="2">
    <source>
        <dbReference type="Proteomes" id="UP000030302"/>
    </source>
</evidence>
<evidence type="ECO:0000313" key="1">
    <source>
        <dbReference type="EMBL" id="AIY43499.1"/>
    </source>
</evidence>
<keyword evidence="2" id="KW-1185">Reference proteome</keyword>
<dbReference type="KEGG" id="care:LT85_4341"/>
<name>A0A0A1FIM9_9BURK</name>
<organism evidence="1 2">
    <name type="scientific">Collimonas arenae</name>
    <dbReference type="NCBI Taxonomy" id="279058"/>
    <lineage>
        <taxon>Bacteria</taxon>
        <taxon>Pseudomonadati</taxon>
        <taxon>Pseudomonadota</taxon>
        <taxon>Betaproteobacteria</taxon>
        <taxon>Burkholderiales</taxon>
        <taxon>Oxalobacteraceae</taxon>
        <taxon>Collimonas</taxon>
    </lineage>
</organism>
<sequence length="38" mass="4157">MHFLTLVAARSEVRGEVGFISIHSGWLPAHEAGSQFFA</sequence>
<dbReference type="STRING" id="279058.LT85_4341"/>